<reference evidence="6 7" key="1">
    <citation type="journal article" date="2020" name="Nat. Commun.">
        <title>Genome of Tripterygium wilfordii and identification of cytochrome P450 involved in triptolide biosynthesis.</title>
        <authorList>
            <person name="Tu L."/>
            <person name="Su P."/>
            <person name="Zhang Z."/>
            <person name="Gao L."/>
            <person name="Wang J."/>
            <person name="Hu T."/>
            <person name="Zhou J."/>
            <person name="Zhang Y."/>
            <person name="Zhao Y."/>
            <person name="Liu Y."/>
            <person name="Song Y."/>
            <person name="Tong Y."/>
            <person name="Lu Y."/>
            <person name="Yang J."/>
            <person name="Xu C."/>
            <person name="Jia M."/>
            <person name="Peters R.J."/>
            <person name="Huang L."/>
            <person name="Gao W."/>
        </authorList>
    </citation>
    <scope>NUCLEOTIDE SEQUENCE [LARGE SCALE GENOMIC DNA]</scope>
    <source>
        <strain evidence="7">cv. XIE 37</strain>
        <tissue evidence="6">Leaf</tissue>
    </source>
</reference>
<dbReference type="PROSITE" id="PS00307">
    <property type="entry name" value="LECTIN_LEGUME_BETA"/>
    <property type="match status" value="1"/>
</dbReference>
<evidence type="ECO:0000256" key="3">
    <source>
        <dbReference type="SAM" id="Phobius"/>
    </source>
</evidence>
<dbReference type="SUPFAM" id="SSF56112">
    <property type="entry name" value="Protein kinase-like (PK-like)"/>
    <property type="match status" value="1"/>
</dbReference>
<dbReference type="Proteomes" id="UP000593562">
    <property type="component" value="Unassembled WGS sequence"/>
</dbReference>
<dbReference type="Gene3D" id="2.60.120.200">
    <property type="match status" value="1"/>
</dbReference>
<keyword evidence="4" id="KW-0732">Signal</keyword>
<dbReference type="InterPro" id="IPR013320">
    <property type="entry name" value="ConA-like_dom_sf"/>
</dbReference>
<dbReference type="AlphaFoldDB" id="A0A7J7DX29"/>
<organism evidence="6 7">
    <name type="scientific">Tripterygium wilfordii</name>
    <name type="common">Thunder God vine</name>
    <dbReference type="NCBI Taxonomy" id="458696"/>
    <lineage>
        <taxon>Eukaryota</taxon>
        <taxon>Viridiplantae</taxon>
        <taxon>Streptophyta</taxon>
        <taxon>Embryophyta</taxon>
        <taxon>Tracheophyta</taxon>
        <taxon>Spermatophyta</taxon>
        <taxon>Magnoliopsida</taxon>
        <taxon>eudicotyledons</taxon>
        <taxon>Gunneridae</taxon>
        <taxon>Pentapetalae</taxon>
        <taxon>rosids</taxon>
        <taxon>fabids</taxon>
        <taxon>Celastrales</taxon>
        <taxon>Celastraceae</taxon>
        <taxon>Tripterygium</taxon>
    </lineage>
</organism>
<evidence type="ECO:0000259" key="5">
    <source>
        <dbReference type="Pfam" id="PF00139"/>
    </source>
</evidence>
<gene>
    <name evidence="6" type="ORF">HS088_TW03G00995</name>
</gene>
<dbReference type="CDD" id="cd06899">
    <property type="entry name" value="lectin_legume_LecRK_Arcelin_ConA"/>
    <property type="match status" value="1"/>
</dbReference>
<keyword evidence="7" id="KW-1185">Reference proteome</keyword>
<evidence type="ECO:0000313" key="7">
    <source>
        <dbReference type="Proteomes" id="UP000593562"/>
    </source>
</evidence>
<feature type="transmembrane region" description="Helical" evidence="3">
    <location>
        <begin position="276"/>
        <end position="298"/>
    </location>
</feature>
<dbReference type="GO" id="GO:0030246">
    <property type="term" value="F:carbohydrate binding"/>
    <property type="evidence" value="ECO:0007669"/>
    <property type="project" value="UniProtKB-KW"/>
</dbReference>
<evidence type="ECO:0000256" key="2">
    <source>
        <dbReference type="ARBA" id="ARBA00022734"/>
    </source>
</evidence>
<dbReference type="PANTHER" id="PTHR32401">
    <property type="entry name" value="CONCANAVALIN A-LIKE LECTIN FAMILY PROTEIN"/>
    <property type="match status" value="1"/>
</dbReference>
<dbReference type="GO" id="GO:0016301">
    <property type="term" value="F:kinase activity"/>
    <property type="evidence" value="ECO:0007669"/>
    <property type="project" value="UniProtKB-KW"/>
</dbReference>
<proteinExistence type="inferred from homology"/>
<dbReference type="InParanoid" id="A0A7J7DX29"/>
<keyword evidence="6" id="KW-0808">Transferase</keyword>
<keyword evidence="6" id="KW-0675">Receptor</keyword>
<dbReference type="EMBL" id="JAAARO010000003">
    <property type="protein sequence ID" value="KAF5750656.1"/>
    <property type="molecule type" value="Genomic_DNA"/>
</dbReference>
<feature type="chain" id="PRO_5029717185" evidence="4">
    <location>
        <begin position="26"/>
        <end position="439"/>
    </location>
</feature>
<sequence length="439" mass="48202">MSMHFSLLFMILVLAFLMGCALSQAQGLNTSYQPSFQDDDKADFILNNSYIVLNAIQVTPDVSNGALIVNMSGRALYGKQFKLWSENKGITRASFNSTFVINISPQTVPGGEGLAFIIAADHNLPQNSEGQWLGIVNAETNGSGTANIVAVEFDTRKSYTEDLDDNHVGLDVNSINSIKQVSLTNFGLNLSAGNDTLVNVIYDGKNMTVFVSLRDKDGVVSRRNQAFSESIDLSAYLPQNVFVGFSASTSSVTQLNCVKSWVFQGSDIGDGSNKLLWVYITAPLVTILLMSIAFLLLWKLIYRKKQLVDSYDNVEEEIKGSSMAPLKFRDYSSGIANWLWELYGYGRILDGVDPKLEEEYQVEEVECMLLLGLGCCHPNPHHRPSMKTVLQVLTGEAAPPNVPTKRPNFVWPAMPPSFNASDCSLAGGQLAPFSDMDGR</sequence>
<dbReference type="PANTHER" id="PTHR32401:SF53">
    <property type="entry name" value="LEGUME LECTIN DOMAIN-CONTAINING PROTEIN"/>
    <property type="match status" value="1"/>
</dbReference>
<evidence type="ECO:0000256" key="1">
    <source>
        <dbReference type="ARBA" id="ARBA00007606"/>
    </source>
</evidence>
<protein>
    <submittedName>
        <fullName evidence="6">L-type lectin-domain containing receptor kinase S.5</fullName>
    </submittedName>
</protein>
<dbReference type="SUPFAM" id="SSF49899">
    <property type="entry name" value="Concanavalin A-like lectins/glucanases"/>
    <property type="match status" value="1"/>
</dbReference>
<evidence type="ECO:0000256" key="4">
    <source>
        <dbReference type="SAM" id="SignalP"/>
    </source>
</evidence>
<dbReference type="FunFam" id="2.60.120.200:FF:000198">
    <property type="entry name" value="Probable L-type lectin-domain containing receptor kinase S.5"/>
    <property type="match status" value="1"/>
</dbReference>
<comment type="similarity">
    <text evidence="1">Belongs to the leguminous lectin family.</text>
</comment>
<dbReference type="Gene3D" id="1.10.510.10">
    <property type="entry name" value="Transferase(Phosphotransferase) domain 1"/>
    <property type="match status" value="1"/>
</dbReference>
<dbReference type="Pfam" id="PF00139">
    <property type="entry name" value="Lectin_legB"/>
    <property type="match status" value="1"/>
</dbReference>
<keyword evidence="3" id="KW-1133">Transmembrane helix</keyword>
<keyword evidence="2 6" id="KW-0430">Lectin</keyword>
<accession>A0A7J7DX29</accession>
<comment type="caution">
    <text evidence="6">The sequence shown here is derived from an EMBL/GenBank/DDBJ whole genome shotgun (WGS) entry which is preliminary data.</text>
</comment>
<keyword evidence="6" id="KW-0418">Kinase</keyword>
<feature type="signal peptide" evidence="4">
    <location>
        <begin position="1"/>
        <end position="25"/>
    </location>
</feature>
<name>A0A7J7DX29_TRIWF</name>
<feature type="domain" description="Legume lectin" evidence="5">
    <location>
        <begin position="35"/>
        <end position="269"/>
    </location>
</feature>
<evidence type="ECO:0000313" key="6">
    <source>
        <dbReference type="EMBL" id="KAF5750656.1"/>
    </source>
</evidence>
<keyword evidence="3" id="KW-0812">Transmembrane</keyword>
<dbReference type="InterPro" id="IPR050258">
    <property type="entry name" value="Leguminous_Lectin"/>
</dbReference>
<dbReference type="InterPro" id="IPR001220">
    <property type="entry name" value="Legume_lectin_dom"/>
</dbReference>
<keyword evidence="3" id="KW-0472">Membrane</keyword>
<dbReference type="InterPro" id="IPR019825">
    <property type="entry name" value="Lectin_legB_Mn/Ca_BS"/>
</dbReference>
<dbReference type="InterPro" id="IPR011009">
    <property type="entry name" value="Kinase-like_dom_sf"/>
</dbReference>